<name>I3EF09_NEMP3</name>
<evidence type="ECO:0000313" key="1">
    <source>
        <dbReference type="EMBL" id="EIJ87806.1"/>
    </source>
</evidence>
<protein>
    <submittedName>
        <fullName evidence="1">Uncharacterized protein</fullName>
    </submittedName>
</protein>
<evidence type="ECO:0000313" key="2">
    <source>
        <dbReference type="Proteomes" id="UP000002872"/>
    </source>
</evidence>
<organism evidence="1 2">
    <name type="scientific">Nematocida parisii (strain ERTm3)</name>
    <name type="common">Nematode killer fungus</name>
    <dbReference type="NCBI Taxonomy" id="935791"/>
    <lineage>
        <taxon>Eukaryota</taxon>
        <taxon>Fungi</taxon>
        <taxon>Fungi incertae sedis</taxon>
        <taxon>Microsporidia</taxon>
        <taxon>Nematocida</taxon>
    </lineage>
</organism>
<dbReference type="OrthoDB" id="2195450at2759"/>
<sequence length="77" mass="8916">TVQSVIKIKIRLGQNIRKKQPRLQIFSVANKHIVKKAGLIKDLKLLRKNTIIYVKKEEKVALQLMNGNEKIKELKVV</sequence>
<accession>I3EF09</accession>
<dbReference type="InParanoid" id="I3EF09"/>
<dbReference type="AlphaFoldDB" id="I3EF09"/>
<reference evidence="1" key="1">
    <citation type="submission" date="2011-01" db="EMBL/GenBank/DDBJ databases">
        <title>The Genome Sequence of Nematocida parisii strain ERTm3.</title>
        <authorList>
            <consortium name="The Broad Institute Genome Sequencing Platform"/>
            <consortium name="The Broad Institute Genome Sequencing Center for Infectious Disease"/>
            <person name="Cuomo C."/>
            <person name="Troemel E."/>
            <person name="Young S.K."/>
            <person name="Zeng Q."/>
            <person name="Gargeya S."/>
            <person name="Fitzgerald M."/>
            <person name="Haas B."/>
            <person name="Abouelleil A."/>
            <person name="Alvarado L."/>
            <person name="Arachchi H.M."/>
            <person name="Berlin A."/>
            <person name="Chapman S.B."/>
            <person name="Gearin G."/>
            <person name="Goldberg J."/>
            <person name="Griggs A."/>
            <person name="Gujja S."/>
            <person name="Hansen M."/>
            <person name="Heiman D."/>
            <person name="Howarth C."/>
            <person name="Larimer J."/>
            <person name="Lui A."/>
            <person name="MacDonald P.J.P."/>
            <person name="McCowen C."/>
            <person name="Montmayeur A."/>
            <person name="Murphy C."/>
            <person name="Neiman D."/>
            <person name="Pearson M."/>
            <person name="Priest M."/>
            <person name="Roberts A."/>
            <person name="Saif S."/>
            <person name="Shea T."/>
            <person name="Sisk P."/>
            <person name="Stolte C."/>
            <person name="Sykes S."/>
            <person name="Wortman J."/>
            <person name="Nusbaum C."/>
            <person name="Birren B."/>
        </authorList>
    </citation>
    <scope>NUCLEOTIDE SEQUENCE</scope>
    <source>
        <strain evidence="1">ERTm3</strain>
    </source>
</reference>
<dbReference type="EMBL" id="GL870880">
    <property type="protein sequence ID" value="EIJ87806.1"/>
    <property type="molecule type" value="Genomic_DNA"/>
</dbReference>
<dbReference type="VEuPathDB" id="MicrosporidiaDB:NEQG_01878"/>
<dbReference type="HOGENOM" id="CLU_2644725_0_0_1"/>
<feature type="non-terminal residue" evidence="1">
    <location>
        <position position="1"/>
    </location>
</feature>
<dbReference type="Proteomes" id="UP000002872">
    <property type="component" value="Unassembled WGS sequence"/>
</dbReference>
<proteinExistence type="predicted"/>
<keyword evidence="2" id="KW-1185">Reference proteome</keyword>
<gene>
    <name evidence="1" type="ORF">NEQG_01878</name>
</gene>